<dbReference type="RefSeq" id="WP_269926295.1">
    <property type="nucleotide sequence ID" value="NZ_JAMKBJ010000006.1"/>
</dbReference>
<accession>A0A9X3LGZ8</accession>
<dbReference type="PANTHER" id="PTHR33121">
    <property type="entry name" value="CYCLIC DI-GMP PHOSPHODIESTERASE PDEF"/>
    <property type="match status" value="1"/>
</dbReference>
<dbReference type="InterPro" id="IPR000160">
    <property type="entry name" value="GGDEF_dom"/>
</dbReference>
<dbReference type="GO" id="GO:0071111">
    <property type="term" value="F:cyclic-guanylate-specific phosphodiesterase activity"/>
    <property type="evidence" value="ECO:0007669"/>
    <property type="project" value="InterPro"/>
</dbReference>
<keyword evidence="6" id="KW-1185">Reference proteome</keyword>
<dbReference type="PROSITE" id="PS50113">
    <property type="entry name" value="PAC"/>
    <property type="match status" value="1"/>
</dbReference>
<evidence type="ECO:0000259" key="3">
    <source>
        <dbReference type="PROSITE" id="PS50883"/>
    </source>
</evidence>
<dbReference type="Proteomes" id="UP001152173">
    <property type="component" value="Unassembled WGS sequence"/>
</dbReference>
<dbReference type="InterPro" id="IPR050706">
    <property type="entry name" value="Cyclic-di-GMP_PDE-like"/>
</dbReference>
<dbReference type="Gene3D" id="3.20.20.450">
    <property type="entry name" value="EAL domain"/>
    <property type="match status" value="1"/>
</dbReference>
<dbReference type="SMART" id="SM00065">
    <property type="entry name" value="GAF"/>
    <property type="match status" value="1"/>
</dbReference>
<evidence type="ECO:0000259" key="2">
    <source>
        <dbReference type="PROSITE" id="PS50113"/>
    </source>
</evidence>
<dbReference type="Pfam" id="PF13185">
    <property type="entry name" value="GAF_2"/>
    <property type="match status" value="1"/>
</dbReference>
<dbReference type="NCBIfam" id="TIGR00254">
    <property type="entry name" value="GGDEF"/>
    <property type="match status" value="1"/>
</dbReference>
<dbReference type="SMART" id="SM00267">
    <property type="entry name" value="GGDEF"/>
    <property type="match status" value="1"/>
</dbReference>
<dbReference type="SUPFAM" id="SSF55785">
    <property type="entry name" value="PYP-like sensor domain (PAS domain)"/>
    <property type="match status" value="1"/>
</dbReference>
<dbReference type="Pfam" id="PF00563">
    <property type="entry name" value="EAL"/>
    <property type="match status" value="1"/>
</dbReference>
<feature type="domain" description="GGDEF" evidence="4">
    <location>
        <begin position="336"/>
        <end position="468"/>
    </location>
</feature>
<dbReference type="InterPro" id="IPR035965">
    <property type="entry name" value="PAS-like_dom_sf"/>
</dbReference>
<dbReference type="PROSITE" id="PS50883">
    <property type="entry name" value="EAL"/>
    <property type="match status" value="1"/>
</dbReference>
<feature type="domain" description="PAC" evidence="2">
    <location>
        <begin position="88"/>
        <end position="142"/>
    </location>
</feature>
<dbReference type="CDD" id="cd01949">
    <property type="entry name" value="GGDEF"/>
    <property type="match status" value="1"/>
</dbReference>
<gene>
    <name evidence="5" type="ORF">M9R32_08415</name>
</gene>
<dbReference type="SMART" id="SM00091">
    <property type="entry name" value="PAS"/>
    <property type="match status" value="1"/>
</dbReference>
<dbReference type="SMART" id="SM00052">
    <property type="entry name" value="EAL"/>
    <property type="match status" value="1"/>
</dbReference>
<dbReference type="AlphaFoldDB" id="A0A9X3LGZ8"/>
<dbReference type="InterPro" id="IPR001610">
    <property type="entry name" value="PAC"/>
</dbReference>
<dbReference type="Gene3D" id="3.30.450.20">
    <property type="entry name" value="PAS domain"/>
    <property type="match status" value="1"/>
</dbReference>
<evidence type="ECO:0000259" key="1">
    <source>
        <dbReference type="PROSITE" id="PS50112"/>
    </source>
</evidence>
<dbReference type="PANTHER" id="PTHR33121:SF70">
    <property type="entry name" value="SIGNALING PROTEIN YKOW"/>
    <property type="match status" value="1"/>
</dbReference>
<dbReference type="CDD" id="cd01948">
    <property type="entry name" value="EAL"/>
    <property type="match status" value="1"/>
</dbReference>
<dbReference type="CDD" id="cd00130">
    <property type="entry name" value="PAS"/>
    <property type="match status" value="1"/>
</dbReference>
<dbReference type="InterPro" id="IPR000700">
    <property type="entry name" value="PAS-assoc_C"/>
</dbReference>
<dbReference type="InterPro" id="IPR001633">
    <property type="entry name" value="EAL_dom"/>
</dbReference>
<dbReference type="Gene3D" id="3.30.70.270">
    <property type="match status" value="1"/>
</dbReference>
<comment type="caution">
    <text evidence="5">The sequence shown here is derived from an EMBL/GenBank/DDBJ whole genome shotgun (WGS) entry which is preliminary data.</text>
</comment>
<dbReference type="InterPro" id="IPR035919">
    <property type="entry name" value="EAL_sf"/>
</dbReference>
<sequence>METNYPRQLSKDLLFDWLCRLGDQYQTSFVVTDPDQPNNPIVYVNDAFLRLCGYSREEVLGENCRFLQGPETLVSSVYSIQNQLEDGNPVHTELLNYRKDGTPFWNELVIQPLRDEKDKLLYHIGLQMDVTNRKQTEALFLVQQEIYQGIEKGYALNVLLQKVCDVAESFFQQHTKSSILLLDSDDRLIVAAARSLPESYNQIIHGTKIGLNVGSCGTAAYTKEKVIVTDIETDPLWADYKELALSYNLRACWSIPIVTQDQKVVGTIATYFTKPNKPRDVDLEFIERLAPLISLAVKYSDHQEEVLRLAYMDSDTGIPNRHYFINELKDLMNENEPGFVAIIEPSEFAHIGDVYGRAAADDLIKQMCQRIQRVCRRSDDVIARFASPALIIASLIPPYEIDRYTSRIMGISNDPFLIGEEEVFITLKIGVIPFQGNLINSEELIRSADTAMSDAKKRPGNALSYFTVDQDEEAKRELSIINHLSHALQKDEFSVHVQPKVDLHTGEIFSFEALARWSSKELGEVPPDVFIPAAENSGKIRAIEKIVLTKVLKWLQRRKQHGKRLMPVAINISTDHFFHPYFVADLRQAIQSFGIPTKYIRIEITESIGLVDFEMAKNIFEQLKLAGFESSVDDFGMGFSSLSYLQQLPVSEIKIDRSFISKIENDGTLAIVRTIVQLANNLGMQSIAEGIETVEQLTILRTIGCKRGQGYYFYKPMAVEDIDAILDKQKN</sequence>
<organism evidence="5 6">
    <name type="scientific">Paenisporosarcina quisquiliarum</name>
    <dbReference type="NCBI Taxonomy" id="365346"/>
    <lineage>
        <taxon>Bacteria</taxon>
        <taxon>Bacillati</taxon>
        <taxon>Bacillota</taxon>
        <taxon>Bacilli</taxon>
        <taxon>Bacillales</taxon>
        <taxon>Caryophanaceae</taxon>
        <taxon>Paenisporosarcina</taxon>
    </lineage>
</organism>
<dbReference type="InterPro" id="IPR000014">
    <property type="entry name" value="PAS"/>
</dbReference>
<proteinExistence type="predicted"/>
<dbReference type="Pfam" id="PF13426">
    <property type="entry name" value="PAS_9"/>
    <property type="match status" value="1"/>
</dbReference>
<protein>
    <submittedName>
        <fullName evidence="5">EAL domain-containing protein</fullName>
    </submittedName>
</protein>
<feature type="domain" description="EAL" evidence="3">
    <location>
        <begin position="477"/>
        <end position="730"/>
    </location>
</feature>
<name>A0A9X3LGZ8_9BACL</name>
<dbReference type="PROSITE" id="PS50887">
    <property type="entry name" value="GGDEF"/>
    <property type="match status" value="1"/>
</dbReference>
<dbReference type="Gene3D" id="3.30.450.40">
    <property type="match status" value="1"/>
</dbReference>
<dbReference type="SUPFAM" id="SSF55073">
    <property type="entry name" value="Nucleotide cyclase"/>
    <property type="match status" value="1"/>
</dbReference>
<reference evidence="5" key="1">
    <citation type="submission" date="2022-05" db="EMBL/GenBank/DDBJ databases">
        <authorList>
            <person name="Colautti A."/>
            <person name="Iacumin L."/>
        </authorList>
    </citation>
    <scope>NUCLEOTIDE SEQUENCE</scope>
    <source>
        <strain evidence="5">SK 55</strain>
    </source>
</reference>
<dbReference type="SMART" id="SM00086">
    <property type="entry name" value="PAC"/>
    <property type="match status" value="1"/>
</dbReference>
<dbReference type="EMBL" id="JAMKBJ010000006">
    <property type="protein sequence ID" value="MCZ8537199.1"/>
    <property type="molecule type" value="Genomic_DNA"/>
</dbReference>
<evidence type="ECO:0000259" key="4">
    <source>
        <dbReference type="PROSITE" id="PS50887"/>
    </source>
</evidence>
<dbReference type="NCBIfam" id="TIGR00229">
    <property type="entry name" value="sensory_box"/>
    <property type="match status" value="1"/>
</dbReference>
<dbReference type="SUPFAM" id="SSF55781">
    <property type="entry name" value="GAF domain-like"/>
    <property type="match status" value="1"/>
</dbReference>
<dbReference type="SUPFAM" id="SSF141868">
    <property type="entry name" value="EAL domain-like"/>
    <property type="match status" value="1"/>
</dbReference>
<dbReference type="InterPro" id="IPR043128">
    <property type="entry name" value="Rev_trsase/Diguanyl_cyclase"/>
</dbReference>
<dbReference type="InterPro" id="IPR029016">
    <property type="entry name" value="GAF-like_dom_sf"/>
</dbReference>
<dbReference type="PROSITE" id="PS50112">
    <property type="entry name" value="PAS"/>
    <property type="match status" value="1"/>
</dbReference>
<dbReference type="InterPro" id="IPR029787">
    <property type="entry name" value="Nucleotide_cyclase"/>
</dbReference>
<evidence type="ECO:0000313" key="6">
    <source>
        <dbReference type="Proteomes" id="UP001152173"/>
    </source>
</evidence>
<feature type="domain" description="PAS" evidence="1">
    <location>
        <begin position="23"/>
        <end position="87"/>
    </location>
</feature>
<dbReference type="Pfam" id="PF00990">
    <property type="entry name" value="GGDEF"/>
    <property type="match status" value="1"/>
</dbReference>
<dbReference type="InterPro" id="IPR003018">
    <property type="entry name" value="GAF"/>
</dbReference>
<evidence type="ECO:0000313" key="5">
    <source>
        <dbReference type="EMBL" id="MCZ8537199.1"/>
    </source>
</evidence>